<dbReference type="PROSITE" id="PS51821">
    <property type="entry name" value="VELVET"/>
    <property type="match status" value="1"/>
</dbReference>
<evidence type="ECO:0000256" key="3">
    <source>
        <dbReference type="ARBA" id="ARBA00023015"/>
    </source>
</evidence>
<comment type="subcellular location">
    <subcellularLocation>
        <location evidence="1">Nucleus</location>
    </subcellularLocation>
</comment>
<organism evidence="8 9">
    <name type="scientific">Remersonia thermophila</name>
    <dbReference type="NCBI Taxonomy" id="72144"/>
    <lineage>
        <taxon>Eukaryota</taxon>
        <taxon>Fungi</taxon>
        <taxon>Dikarya</taxon>
        <taxon>Ascomycota</taxon>
        <taxon>Pezizomycotina</taxon>
        <taxon>Sordariomycetes</taxon>
        <taxon>Sordariomycetidae</taxon>
        <taxon>Sordariales</taxon>
        <taxon>Sordariales incertae sedis</taxon>
        <taxon>Remersonia</taxon>
    </lineage>
</organism>
<keyword evidence="3" id="KW-0805">Transcription regulation</keyword>
<feature type="region of interest" description="Disordered" evidence="6">
    <location>
        <begin position="178"/>
        <end position="309"/>
    </location>
</feature>
<evidence type="ECO:0000313" key="9">
    <source>
        <dbReference type="Proteomes" id="UP001600064"/>
    </source>
</evidence>
<evidence type="ECO:0000256" key="4">
    <source>
        <dbReference type="ARBA" id="ARBA00023163"/>
    </source>
</evidence>
<comment type="caution">
    <text evidence="8">The sequence shown here is derived from an EMBL/GenBank/DDBJ whole genome shotgun (WGS) entry which is preliminary data.</text>
</comment>
<feature type="compositionally biased region" description="Basic and acidic residues" evidence="6">
    <location>
        <begin position="282"/>
        <end position="293"/>
    </location>
</feature>
<feature type="domain" description="Velvet" evidence="7">
    <location>
        <begin position="2"/>
        <end position="177"/>
    </location>
</feature>
<dbReference type="Pfam" id="PF11754">
    <property type="entry name" value="Velvet"/>
    <property type="match status" value="2"/>
</dbReference>
<dbReference type="EMBL" id="JAZGUE010000005">
    <property type="protein sequence ID" value="KAL2266184.1"/>
    <property type="molecule type" value="Genomic_DNA"/>
</dbReference>
<evidence type="ECO:0000259" key="7">
    <source>
        <dbReference type="PROSITE" id="PS51821"/>
    </source>
</evidence>
<keyword evidence="4" id="KW-0804">Transcription</keyword>
<protein>
    <recommendedName>
        <fullName evidence="7">Velvet domain-containing protein</fullName>
    </recommendedName>
</protein>
<feature type="compositionally biased region" description="Low complexity" evidence="6">
    <location>
        <begin position="481"/>
        <end position="491"/>
    </location>
</feature>
<evidence type="ECO:0000256" key="2">
    <source>
        <dbReference type="ARBA" id="ARBA00022969"/>
    </source>
</evidence>
<proteinExistence type="predicted"/>
<evidence type="ECO:0000313" key="8">
    <source>
        <dbReference type="EMBL" id="KAL2266184.1"/>
    </source>
</evidence>
<evidence type="ECO:0000256" key="6">
    <source>
        <dbReference type="SAM" id="MobiDB-lite"/>
    </source>
</evidence>
<feature type="region of interest" description="Disordered" evidence="6">
    <location>
        <begin position="372"/>
        <end position="442"/>
    </location>
</feature>
<keyword evidence="9" id="KW-1185">Reference proteome</keyword>
<name>A0ABR4D745_9PEZI</name>
<evidence type="ECO:0000256" key="5">
    <source>
        <dbReference type="ARBA" id="ARBA00023242"/>
    </source>
</evidence>
<keyword evidence="2" id="KW-0749">Sporulation</keyword>
<gene>
    <name evidence="8" type="ORF">VTJ83DRAFT_5536</name>
</gene>
<dbReference type="InterPro" id="IPR037525">
    <property type="entry name" value="Velvet_dom"/>
</dbReference>
<feature type="compositionally biased region" description="Basic residues" evidence="6">
    <location>
        <begin position="387"/>
        <end position="406"/>
    </location>
</feature>
<dbReference type="RefSeq" id="XP_070864911.1">
    <property type="nucleotide sequence ID" value="XM_071012147.1"/>
</dbReference>
<reference evidence="8 9" key="1">
    <citation type="journal article" date="2024" name="Commun. Biol.">
        <title>Comparative genomic analysis of thermophilic fungi reveals convergent evolutionary adaptations and gene losses.</title>
        <authorList>
            <person name="Steindorff A.S."/>
            <person name="Aguilar-Pontes M.V."/>
            <person name="Robinson A.J."/>
            <person name="Andreopoulos B."/>
            <person name="LaButti K."/>
            <person name="Kuo A."/>
            <person name="Mondo S."/>
            <person name="Riley R."/>
            <person name="Otillar R."/>
            <person name="Haridas S."/>
            <person name="Lipzen A."/>
            <person name="Grimwood J."/>
            <person name="Schmutz J."/>
            <person name="Clum A."/>
            <person name="Reid I.D."/>
            <person name="Moisan M.C."/>
            <person name="Butler G."/>
            <person name="Nguyen T.T.M."/>
            <person name="Dewar K."/>
            <person name="Conant G."/>
            <person name="Drula E."/>
            <person name="Henrissat B."/>
            <person name="Hansel C."/>
            <person name="Singer S."/>
            <person name="Hutchinson M.I."/>
            <person name="de Vries R.P."/>
            <person name="Natvig D.O."/>
            <person name="Powell A.J."/>
            <person name="Tsang A."/>
            <person name="Grigoriev I.V."/>
        </authorList>
    </citation>
    <scope>NUCLEOTIDE SEQUENCE [LARGE SCALE GENOMIC DNA]</scope>
    <source>
        <strain evidence="8 9">ATCC 22073</strain>
    </source>
</reference>
<dbReference type="PANTHER" id="PTHR33572">
    <property type="entry name" value="SPORE DEVELOPMENT REGULATOR VOSA"/>
    <property type="match status" value="1"/>
</dbReference>
<feature type="compositionally biased region" description="Pro residues" evidence="6">
    <location>
        <begin position="421"/>
        <end position="430"/>
    </location>
</feature>
<feature type="region of interest" description="Disordered" evidence="6">
    <location>
        <begin position="460"/>
        <end position="493"/>
    </location>
</feature>
<dbReference type="GeneID" id="98126791"/>
<feature type="compositionally biased region" description="Basic residues" evidence="6">
    <location>
        <begin position="178"/>
        <end position="189"/>
    </location>
</feature>
<evidence type="ECO:0000256" key="1">
    <source>
        <dbReference type="ARBA" id="ARBA00004123"/>
    </source>
</evidence>
<dbReference type="PANTHER" id="PTHR33572:SF18">
    <property type="entry name" value="SPORE DEVELOPMENT REGULATOR VOSA"/>
    <property type="match status" value="1"/>
</dbReference>
<dbReference type="Proteomes" id="UP001600064">
    <property type="component" value="Unassembled WGS sequence"/>
</dbReference>
<dbReference type="InterPro" id="IPR038491">
    <property type="entry name" value="Velvet_dom_sf"/>
</dbReference>
<keyword evidence="5" id="KW-0539">Nucleus</keyword>
<dbReference type="Gene3D" id="2.60.40.3960">
    <property type="entry name" value="Velvet domain"/>
    <property type="match status" value="1"/>
</dbReference>
<feature type="compositionally biased region" description="Basic residues" evidence="6">
    <location>
        <begin position="230"/>
        <end position="239"/>
    </location>
</feature>
<feature type="compositionally biased region" description="Low complexity" evidence="6">
    <location>
        <begin position="431"/>
        <end position="442"/>
    </location>
</feature>
<feature type="compositionally biased region" description="Polar residues" evidence="6">
    <location>
        <begin position="190"/>
        <end position="202"/>
    </location>
</feature>
<feature type="compositionally biased region" description="Low complexity" evidence="6">
    <location>
        <begin position="460"/>
        <end position="471"/>
    </location>
</feature>
<sequence length="547" mass="57953">MMSTLGQGDFELAVRQQPKYACVAIGKGKERKPIDPPPIVQLMVNPRKDPARTFLQNPYLILTARLIRKGDDDEDQSGPKESDLTGTLVSSLYSLKDTDNSQGGFFVFGDLSVRRVGTYRLAFILYELRLAEKECWLLGRTVSDPFVVYATKTFPGLAESTFLTRSFSDQGVRLRLRKDSRTVSTKKRTLSQAADSMRTGSQGAYHHHGGYLPPHDAAAHHDLGSPNGHHSPHHLRRLNTLHDPSSQLDRARGSLGSPYYSESPTQMRPGDYGSGSYGYGAYDDRPASKRPRLDGTSPDSPHAYDTDPASAYHPYVATVGHHPHAAADPRTLPSSLTSLYPLSTPTPTTTTTTTAYAAAPALAASALPMPSPYAAAPLPPRLDTTSHHPHHQHQQLQHHHPHHHHQNSPVPGSATSATFPPTGPPPPTPAGPTSAPVTTTPPSAAVAAAAAAVATTAAHSSAALTSTTSATRRSPILGSGPAPSTPTSATSPYPPYSAAPHMFGLAAAPTSLPYHAALGIHHHAGHHATHYGLPPGAATAAGEAVGE</sequence>
<accession>A0ABR4D745</accession>
<dbReference type="InterPro" id="IPR021740">
    <property type="entry name" value="Velvet"/>
</dbReference>